<feature type="non-terminal residue" evidence="2">
    <location>
        <position position="96"/>
    </location>
</feature>
<evidence type="ECO:0000313" key="3">
    <source>
        <dbReference type="Proteomes" id="UP000485058"/>
    </source>
</evidence>
<dbReference type="AlphaFoldDB" id="A0A699ZEF8"/>
<evidence type="ECO:0000313" key="2">
    <source>
        <dbReference type="EMBL" id="GFH17288.1"/>
    </source>
</evidence>
<feature type="region of interest" description="Disordered" evidence="1">
    <location>
        <begin position="63"/>
        <end position="96"/>
    </location>
</feature>
<proteinExistence type="predicted"/>
<dbReference type="Proteomes" id="UP000485058">
    <property type="component" value="Unassembled WGS sequence"/>
</dbReference>
<feature type="non-terminal residue" evidence="2">
    <location>
        <position position="1"/>
    </location>
</feature>
<gene>
    <name evidence="2" type="ORF">HaLaN_13891</name>
</gene>
<name>A0A699ZEF8_HAELA</name>
<reference evidence="2 3" key="1">
    <citation type="submission" date="2020-02" db="EMBL/GenBank/DDBJ databases">
        <title>Draft genome sequence of Haematococcus lacustris strain NIES-144.</title>
        <authorList>
            <person name="Morimoto D."/>
            <person name="Nakagawa S."/>
            <person name="Yoshida T."/>
            <person name="Sawayama S."/>
        </authorList>
    </citation>
    <scope>NUCLEOTIDE SEQUENCE [LARGE SCALE GENOMIC DNA]</scope>
    <source>
        <strain evidence="2 3">NIES-144</strain>
    </source>
</reference>
<comment type="caution">
    <text evidence="2">The sequence shown here is derived from an EMBL/GenBank/DDBJ whole genome shotgun (WGS) entry which is preliminary data.</text>
</comment>
<evidence type="ECO:0000256" key="1">
    <source>
        <dbReference type="SAM" id="MobiDB-lite"/>
    </source>
</evidence>
<dbReference type="EMBL" id="BLLF01001124">
    <property type="protein sequence ID" value="GFH17288.1"/>
    <property type="molecule type" value="Genomic_DNA"/>
</dbReference>
<organism evidence="2 3">
    <name type="scientific">Haematococcus lacustris</name>
    <name type="common">Green alga</name>
    <name type="synonym">Haematococcus pluvialis</name>
    <dbReference type="NCBI Taxonomy" id="44745"/>
    <lineage>
        <taxon>Eukaryota</taxon>
        <taxon>Viridiplantae</taxon>
        <taxon>Chlorophyta</taxon>
        <taxon>core chlorophytes</taxon>
        <taxon>Chlorophyceae</taxon>
        <taxon>CS clade</taxon>
        <taxon>Chlamydomonadales</taxon>
        <taxon>Haematococcaceae</taxon>
        <taxon>Haematococcus</taxon>
    </lineage>
</organism>
<sequence length="96" mass="10186">MDAQSRMPQCAAKCSERHSVKHQKNCGPISLEPQTSADISQPTVIVPVIQLPTSGQQAADKIYRDASQLPSHHSTLPAQSIGPGTPSQAPHDPIPS</sequence>
<feature type="compositionally biased region" description="Polar residues" evidence="1">
    <location>
        <begin position="68"/>
        <end position="78"/>
    </location>
</feature>
<accession>A0A699ZEF8</accession>
<keyword evidence="3" id="KW-1185">Reference proteome</keyword>
<protein>
    <submittedName>
        <fullName evidence="2">Uncharacterized protein</fullName>
    </submittedName>
</protein>